<gene>
    <name evidence="1" type="ORF">KEC56_12560</name>
</gene>
<dbReference type="Proteomes" id="UP001139289">
    <property type="component" value="Unassembled WGS sequence"/>
</dbReference>
<dbReference type="RefSeq" id="WP_175985361.1">
    <property type="nucleotide sequence ID" value="NZ_JAGTTM010000006.1"/>
</dbReference>
<name>A0A9X1LR98_9MICO</name>
<sequence>MTTWEYLTTPLLIHNTAAILNNWGKQGWELVQVVQGPEGGLVAYFKRPVTADGSNTAGLAAAEQAARQFDGGVA</sequence>
<protein>
    <recommendedName>
        <fullName evidence="3">DUF4177 domain-containing protein</fullName>
    </recommendedName>
</protein>
<organism evidence="1 2">
    <name type="scientific">Microbacterium tenebrionis</name>
    <dbReference type="NCBI Taxonomy" id="2830665"/>
    <lineage>
        <taxon>Bacteria</taxon>
        <taxon>Bacillati</taxon>
        <taxon>Actinomycetota</taxon>
        <taxon>Actinomycetes</taxon>
        <taxon>Micrococcales</taxon>
        <taxon>Microbacteriaceae</taxon>
        <taxon>Microbacterium</taxon>
    </lineage>
</organism>
<dbReference type="EMBL" id="JAGTTM010000006">
    <property type="protein sequence ID" value="MCC2030333.1"/>
    <property type="molecule type" value="Genomic_DNA"/>
</dbReference>
<dbReference type="AlphaFoldDB" id="A0A9X1LR98"/>
<accession>A0A9X1LR98</accession>
<proteinExistence type="predicted"/>
<evidence type="ECO:0000313" key="1">
    <source>
        <dbReference type="EMBL" id="MCC2030333.1"/>
    </source>
</evidence>
<comment type="caution">
    <text evidence="1">The sequence shown here is derived from an EMBL/GenBank/DDBJ whole genome shotgun (WGS) entry which is preliminary data.</text>
</comment>
<reference evidence="1" key="1">
    <citation type="submission" date="2021-04" db="EMBL/GenBank/DDBJ databases">
        <title>Microbacterium tenobrionis sp. nov. and Microbacterium allomyrinae sp. nov., isolated from larvae of Tenobrio molitor and Allomyrina dichotoma, respectively.</title>
        <authorList>
            <person name="Lee S.D."/>
        </authorList>
    </citation>
    <scope>NUCLEOTIDE SEQUENCE</scope>
    <source>
        <strain evidence="1">YMB-B2</strain>
    </source>
</reference>
<evidence type="ECO:0008006" key="3">
    <source>
        <dbReference type="Google" id="ProtNLM"/>
    </source>
</evidence>
<evidence type="ECO:0000313" key="2">
    <source>
        <dbReference type="Proteomes" id="UP001139289"/>
    </source>
</evidence>
<keyword evidence="2" id="KW-1185">Reference proteome</keyword>